<comment type="caution">
    <text evidence="2">The sequence shown here is derived from an EMBL/GenBank/DDBJ whole genome shotgun (WGS) entry which is preliminary data.</text>
</comment>
<protein>
    <submittedName>
        <fullName evidence="2">Uncharacterized protein</fullName>
    </submittedName>
</protein>
<accession>A0ABQ4DYD6</accession>
<dbReference type="Proteomes" id="UP000646749">
    <property type="component" value="Unassembled WGS sequence"/>
</dbReference>
<feature type="compositionally biased region" description="Basic and acidic residues" evidence="1">
    <location>
        <begin position="1"/>
        <end position="13"/>
    </location>
</feature>
<evidence type="ECO:0000313" key="2">
    <source>
        <dbReference type="EMBL" id="GIG87474.1"/>
    </source>
</evidence>
<feature type="region of interest" description="Disordered" evidence="1">
    <location>
        <begin position="1"/>
        <end position="55"/>
    </location>
</feature>
<proteinExistence type="predicted"/>
<name>A0ABQ4DYD6_9ACTN</name>
<evidence type="ECO:0000256" key="1">
    <source>
        <dbReference type="SAM" id="MobiDB-lite"/>
    </source>
</evidence>
<organism evidence="2 3">
    <name type="scientific">Plantactinospora endophytica</name>
    <dbReference type="NCBI Taxonomy" id="673535"/>
    <lineage>
        <taxon>Bacteria</taxon>
        <taxon>Bacillati</taxon>
        <taxon>Actinomycetota</taxon>
        <taxon>Actinomycetes</taxon>
        <taxon>Micromonosporales</taxon>
        <taxon>Micromonosporaceae</taxon>
        <taxon>Plantactinospora</taxon>
    </lineage>
</organism>
<gene>
    <name evidence="2" type="ORF">Pen02_24100</name>
</gene>
<dbReference type="EMBL" id="BONW01000011">
    <property type="protein sequence ID" value="GIG87474.1"/>
    <property type="molecule type" value="Genomic_DNA"/>
</dbReference>
<dbReference type="RefSeq" id="WP_203866049.1">
    <property type="nucleotide sequence ID" value="NZ_BONW01000011.1"/>
</dbReference>
<evidence type="ECO:0000313" key="3">
    <source>
        <dbReference type="Proteomes" id="UP000646749"/>
    </source>
</evidence>
<sequence length="55" mass="5899">MSQPEENREKSAKTDAVLRPPAATPGPARPRPPQGTRPRTADEPTPPASQPEEEA</sequence>
<feature type="compositionally biased region" description="Pro residues" evidence="1">
    <location>
        <begin position="22"/>
        <end position="35"/>
    </location>
</feature>
<keyword evidence="3" id="KW-1185">Reference proteome</keyword>
<reference evidence="2 3" key="1">
    <citation type="submission" date="2021-01" db="EMBL/GenBank/DDBJ databases">
        <title>Whole genome shotgun sequence of Plantactinospora endophytica NBRC 110450.</title>
        <authorList>
            <person name="Komaki H."/>
            <person name="Tamura T."/>
        </authorList>
    </citation>
    <scope>NUCLEOTIDE SEQUENCE [LARGE SCALE GENOMIC DNA]</scope>
    <source>
        <strain evidence="2 3">NBRC 110450</strain>
    </source>
</reference>